<keyword evidence="2" id="KW-1133">Transmembrane helix</keyword>
<feature type="region of interest" description="Disordered" evidence="1">
    <location>
        <begin position="303"/>
        <end position="361"/>
    </location>
</feature>
<accession>A8PY26</accession>
<dbReference type="GO" id="GO:0035838">
    <property type="term" value="C:growing cell tip"/>
    <property type="evidence" value="ECO:0007669"/>
    <property type="project" value="TreeGrafter"/>
</dbReference>
<dbReference type="EMBL" id="AAYY01000004">
    <property type="protein sequence ID" value="EDP44180.1"/>
    <property type="molecule type" value="Genomic_DNA"/>
</dbReference>
<dbReference type="RefSeq" id="XP_001731394.1">
    <property type="nucleotide sequence ID" value="XM_001731342.1"/>
</dbReference>
<proteinExistence type="predicted"/>
<dbReference type="InterPro" id="IPR009571">
    <property type="entry name" value="SUR7/Rim9-like_fungi"/>
</dbReference>
<evidence type="ECO:0000313" key="4">
    <source>
        <dbReference type="Proteomes" id="UP000008837"/>
    </source>
</evidence>
<comment type="caution">
    <text evidence="3">The sequence shown here is derived from an EMBL/GenBank/DDBJ whole genome shotgun (WGS) entry which is preliminary data.</text>
</comment>
<dbReference type="GeneID" id="5855701"/>
<feature type="compositionally biased region" description="Basic and acidic residues" evidence="1">
    <location>
        <begin position="345"/>
        <end position="361"/>
    </location>
</feature>
<dbReference type="VEuPathDB" id="FungiDB:MGL_1577"/>
<sequence>MSGAGRLLAFLAFLLIGASFVLQLINSIQVPYIKELGFLVMHFDTIGLESPRLLRLGLWGYYAITQSGNKKTSNAALNNYGEITKQIREPFQQHSLAYKEPIVKNLPYALVLQPIAAGFTGLAAGAALLAVCTNSFLWVLAAFWALALTAAALIIELILFIIARDRFRDLFQEYYHDSTQYDIDLDKGIWLQVAALASLVVGAFLLLFAYTQSKADQRARARLLAPAPSPAPMNNRDMYTYTTPTEAYAPYGQEPDYTMGGAVPYPMRSDDARNVYEEPYPGAAGIGAYAPDPYSRRYSNVYEEKEQPLPPETQLHMPEDQETKDHHEHRRRHKRRHSRGSGRRRSADASARDRAKSSSDVPLRRSFEYQYDFDAFPARRMSYQYGGPKHTHHHHTTSLDHRLSGPRANSRSYLRHSHLYPDDSGEMDYDIIPRRTANDEARWRALSKKLNY</sequence>
<feature type="compositionally biased region" description="Basic and acidic residues" evidence="1">
    <location>
        <begin position="317"/>
        <end position="326"/>
    </location>
</feature>
<dbReference type="InterPro" id="IPR051380">
    <property type="entry name" value="pH-response_reg_palI/RIM9"/>
</dbReference>
<keyword evidence="2" id="KW-0472">Membrane</keyword>
<organism evidence="3 4">
    <name type="scientific">Malassezia globosa (strain ATCC MYA-4612 / CBS 7966)</name>
    <name type="common">Dandruff-associated fungus</name>
    <dbReference type="NCBI Taxonomy" id="425265"/>
    <lineage>
        <taxon>Eukaryota</taxon>
        <taxon>Fungi</taxon>
        <taxon>Dikarya</taxon>
        <taxon>Basidiomycota</taxon>
        <taxon>Ustilaginomycotina</taxon>
        <taxon>Malasseziomycetes</taxon>
        <taxon>Malasseziales</taxon>
        <taxon>Malasseziaceae</taxon>
        <taxon>Malassezia</taxon>
    </lineage>
</organism>
<dbReference type="Pfam" id="PF06687">
    <property type="entry name" value="SUR7"/>
    <property type="match status" value="1"/>
</dbReference>
<feature type="region of interest" description="Disordered" evidence="1">
    <location>
        <begin position="387"/>
        <end position="409"/>
    </location>
</feature>
<evidence type="ECO:0000256" key="2">
    <source>
        <dbReference type="SAM" id="Phobius"/>
    </source>
</evidence>
<evidence type="ECO:0000256" key="1">
    <source>
        <dbReference type="SAM" id="MobiDB-lite"/>
    </source>
</evidence>
<protein>
    <submittedName>
        <fullName evidence="3">Uncharacterized protein</fullName>
    </submittedName>
</protein>
<dbReference type="InParanoid" id="A8PY26"/>
<dbReference type="GO" id="GO:0005886">
    <property type="term" value="C:plasma membrane"/>
    <property type="evidence" value="ECO:0007669"/>
    <property type="project" value="InterPro"/>
</dbReference>
<evidence type="ECO:0000313" key="3">
    <source>
        <dbReference type="EMBL" id="EDP44180.1"/>
    </source>
</evidence>
<dbReference type="Proteomes" id="UP000008837">
    <property type="component" value="Unassembled WGS sequence"/>
</dbReference>
<keyword evidence="2" id="KW-0812">Transmembrane</keyword>
<dbReference type="OrthoDB" id="2354757at2759"/>
<dbReference type="AlphaFoldDB" id="A8PY26"/>
<keyword evidence="4" id="KW-1185">Reference proteome</keyword>
<name>A8PY26_MALGO</name>
<feature type="transmembrane region" description="Helical" evidence="2">
    <location>
        <begin position="136"/>
        <end position="163"/>
    </location>
</feature>
<reference evidence="3 4" key="1">
    <citation type="journal article" date="2007" name="Proc. Natl. Acad. Sci. U.S.A.">
        <title>Dandruff-associated Malassezia genomes reveal convergent and divergent virulence traits shared with plant and human fungal pathogens.</title>
        <authorList>
            <person name="Xu J."/>
            <person name="Saunders C.W."/>
            <person name="Hu P."/>
            <person name="Grant R.A."/>
            <person name="Boekhout T."/>
            <person name="Kuramae E.E."/>
            <person name="Kronstad J.W."/>
            <person name="Deangelis Y.M."/>
            <person name="Reeder N.L."/>
            <person name="Johnstone K.R."/>
            <person name="Leland M."/>
            <person name="Fieno A.M."/>
            <person name="Begley W.M."/>
            <person name="Sun Y."/>
            <person name="Lacey M.P."/>
            <person name="Chaudhary T."/>
            <person name="Keough T."/>
            <person name="Chu L."/>
            <person name="Sears R."/>
            <person name="Yuan B."/>
            <person name="Dawson T.L.Jr."/>
        </authorList>
    </citation>
    <scope>NUCLEOTIDE SEQUENCE [LARGE SCALE GENOMIC DNA]</scope>
    <source>
        <strain evidence="4">ATCC MYA-4612 / CBS 7966</strain>
    </source>
</reference>
<gene>
    <name evidence="3" type="ORF">MGL_1577</name>
</gene>
<dbReference type="KEGG" id="mgl:MGL_1577"/>
<feature type="compositionally biased region" description="Basic residues" evidence="1">
    <location>
        <begin position="327"/>
        <end position="344"/>
    </location>
</feature>
<feature type="transmembrane region" description="Helical" evidence="2">
    <location>
        <begin position="108"/>
        <end position="129"/>
    </location>
</feature>
<dbReference type="GO" id="GO:0032153">
    <property type="term" value="C:cell division site"/>
    <property type="evidence" value="ECO:0007669"/>
    <property type="project" value="TreeGrafter"/>
</dbReference>
<dbReference type="PANTHER" id="PTHR28013:SF4">
    <property type="entry name" value="MARVEL DOMAIN-CONTAINING PROTEIN"/>
    <property type="match status" value="1"/>
</dbReference>
<dbReference type="OMA" id="NDEARWR"/>
<dbReference type="PANTHER" id="PTHR28013">
    <property type="entry name" value="PROTEIN DCV1-RELATED"/>
    <property type="match status" value="1"/>
</dbReference>
<feature type="transmembrane region" description="Helical" evidence="2">
    <location>
        <begin position="189"/>
        <end position="210"/>
    </location>
</feature>